<feature type="compositionally biased region" description="Polar residues" evidence="1">
    <location>
        <begin position="239"/>
        <end position="263"/>
    </location>
</feature>
<gene>
    <name evidence="2" type="ORF">ECRASSUSDP1_LOCUS10161</name>
</gene>
<comment type="caution">
    <text evidence="2">The sequence shown here is derived from an EMBL/GenBank/DDBJ whole genome shotgun (WGS) entry which is preliminary data.</text>
</comment>
<dbReference type="EMBL" id="CAMPGE010010009">
    <property type="protein sequence ID" value="CAI2368865.1"/>
    <property type="molecule type" value="Genomic_DNA"/>
</dbReference>
<name>A0AAD1UQ71_EUPCR</name>
<protein>
    <submittedName>
        <fullName evidence="2">Uncharacterized protein</fullName>
    </submittedName>
</protein>
<keyword evidence="3" id="KW-1185">Reference proteome</keyword>
<sequence length="365" mass="42007">MEENSVVEREQGLRKNELSQASRIQTTLKLSENESPLCCFENSVFKEQNHPKIVYKFGGKYDQKKFFLKKTRVGDSIMKKSKKLRKIIKNNTPGFFYEQNNLKNSKIIIQSVDGVPLWISETQNKIPDRLNFYTLLSFASRQIYLTNMILTGKDLGKVIVSSCTVEELVLHNCCLLCNSFPKMPDKTSEISKITLNHCSNLNGEDWYQETPFIQNLLKFFISEISPPKRGLKSGLCKRSSGTMPSSRNKNLGNLLEDSNGSSSPTKTQCFYNRYLNKLEIIEIVNFPKIPESLFEDLLRGSEWRMIRSPQKIGKDKIFIRKCDAYSNQAQTKSEFDGNGNFKLRTKQRISHAAKQERECCNCNIQ</sequence>
<evidence type="ECO:0000313" key="3">
    <source>
        <dbReference type="Proteomes" id="UP001295684"/>
    </source>
</evidence>
<reference evidence="2" key="1">
    <citation type="submission" date="2023-07" db="EMBL/GenBank/DDBJ databases">
        <authorList>
            <consortium name="AG Swart"/>
            <person name="Singh M."/>
            <person name="Singh A."/>
            <person name="Seah K."/>
            <person name="Emmerich C."/>
        </authorList>
    </citation>
    <scope>NUCLEOTIDE SEQUENCE</scope>
    <source>
        <strain evidence="2">DP1</strain>
    </source>
</reference>
<evidence type="ECO:0000256" key="1">
    <source>
        <dbReference type="SAM" id="MobiDB-lite"/>
    </source>
</evidence>
<accession>A0AAD1UQ71</accession>
<evidence type="ECO:0000313" key="2">
    <source>
        <dbReference type="EMBL" id="CAI2368865.1"/>
    </source>
</evidence>
<proteinExistence type="predicted"/>
<dbReference type="AlphaFoldDB" id="A0AAD1UQ71"/>
<organism evidence="2 3">
    <name type="scientific">Euplotes crassus</name>
    <dbReference type="NCBI Taxonomy" id="5936"/>
    <lineage>
        <taxon>Eukaryota</taxon>
        <taxon>Sar</taxon>
        <taxon>Alveolata</taxon>
        <taxon>Ciliophora</taxon>
        <taxon>Intramacronucleata</taxon>
        <taxon>Spirotrichea</taxon>
        <taxon>Hypotrichia</taxon>
        <taxon>Euplotida</taxon>
        <taxon>Euplotidae</taxon>
        <taxon>Moneuplotes</taxon>
    </lineage>
</organism>
<dbReference type="Proteomes" id="UP001295684">
    <property type="component" value="Unassembled WGS sequence"/>
</dbReference>
<feature type="region of interest" description="Disordered" evidence="1">
    <location>
        <begin position="234"/>
        <end position="263"/>
    </location>
</feature>